<dbReference type="EMBL" id="AKCU01000518">
    <property type="protein sequence ID" value="EKV04791.1"/>
    <property type="molecule type" value="Genomic_DNA"/>
</dbReference>
<dbReference type="KEGG" id="pdp:PDIP_85850"/>
<proteinExistence type="predicted"/>
<dbReference type="AlphaFoldDB" id="K9FUM1"/>
<comment type="caution">
    <text evidence="1">The sequence shown here is derived from an EMBL/GenBank/DDBJ whole genome shotgun (WGS) entry which is preliminary data.</text>
</comment>
<accession>K9FUM1</accession>
<gene>
    <name evidence="1" type="ORF">PDIP_85850</name>
</gene>
<dbReference type="HOGENOM" id="CLU_2813184_0_0_1"/>
<evidence type="ECO:0000313" key="1">
    <source>
        <dbReference type="EMBL" id="EKV04791.1"/>
    </source>
</evidence>
<organism evidence="1 2">
    <name type="scientific">Penicillium digitatum (strain Pd1 / CECT 20795)</name>
    <name type="common">Green mold</name>
    <dbReference type="NCBI Taxonomy" id="1170230"/>
    <lineage>
        <taxon>Eukaryota</taxon>
        <taxon>Fungi</taxon>
        <taxon>Dikarya</taxon>
        <taxon>Ascomycota</taxon>
        <taxon>Pezizomycotina</taxon>
        <taxon>Eurotiomycetes</taxon>
        <taxon>Eurotiomycetidae</taxon>
        <taxon>Eurotiales</taxon>
        <taxon>Aspergillaceae</taxon>
        <taxon>Penicillium</taxon>
    </lineage>
</organism>
<reference evidence="2" key="1">
    <citation type="journal article" date="2012" name="BMC Genomics">
        <title>Genome sequence of the necrotrophic fungus Penicillium digitatum, the main postharvest pathogen of citrus.</title>
        <authorList>
            <person name="Marcet-Houben M."/>
            <person name="Ballester A.-R."/>
            <person name="de la Fuente B."/>
            <person name="Harries E."/>
            <person name="Marcos J.F."/>
            <person name="Gonzalez-Candelas L."/>
            <person name="Gabaldon T."/>
        </authorList>
    </citation>
    <scope>NUCLEOTIDE SEQUENCE [LARGE SCALE GENOMIC DNA]</scope>
    <source>
        <strain evidence="2">Pd1 / CECT 20795</strain>
    </source>
</reference>
<evidence type="ECO:0000313" key="2">
    <source>
        <dbReference type="Proteomes" id="UP000009886"/>
    </source>
</evidence>
<sequence length="67" mass="7370">MLRECLHLSYVHLSNLGLEIPHICPIETCTGFSAQHPPTAKPDTRSCTKIRGSCYTSFIGLLPNGNK</sequence>
<protein>
    <submittedName>
        <fullName evidence="1">Uncharacterized protein</fullName>
    </submittedName>
</protein>
<dbReference type="VEuPathDB" id="FungiDB:PDIP_85850"/>
<name>K9FUM1_PEND1</name>
<dbReference type="Proteomes" id="UP000009886">
    <property type="component" value="Unassembled WGS sequence"/>
</dbReference>